<reference evidence="1" key="1">
    <citation type="submission" date="2021-02" db="EMBL/GenBank/DDBJ databases">
        <authorList>
            <person name="Nowell W R."/>
        </authorList>
    </citation>
    <scope>NUCLEOTIDE SEQUENCE</scope>
</reference>
<comment type="caution">
    <text evidence="1">The sequence shown here is derived from an EMBL/GenBank/DDBJ whole genome shotgun (WGS) entry which is preliminary data.</text>
</comment>
<name>A0A820NBQ9_9BILA</name>
<proteinExistence type="predicted"/>
<protein>
    <submittedName>
        <fullName evidence="1">Uncharacterized protein</fullName>
    </submittedName>
</protein>
<evidence type="ECO:0000313" key="1">
    <source>
        <dbReference type="EMBL" id="CAF4385957.1"/>
    </source>
</evidence>
<dbReference type="Proteomes" id="UP000663881">
    <property type="component" value="Unassembled WGS sequence"/>
</dbReference>
<organism evidence="1 2">
    <name type="scientific">Adineta steineri</name>
    <dbReference type="NCBI Taxonomy" id="433720"/>
    <lineage>
        <taxon>Eukaryota</taxon>
        <taxon>Metazoa</taxon>
        <taxon>Spiralia</taxon>
        <taxon>Gnathifera</taxon>
        <taxon>Rotifera</taxon>
        <taxon>Eurotatoria</taxon>
        <taxon>Bdelloidea</taxon>
        <taxon>Adinetida</taxon>
        <taxon>Adinetidae</taxon>
        <taxon>Adineta</taxon>
    </lineage>
</organism>
<sequence length="117" mass="13180">MNQRVHSLKPMDNIQYISNKHKAYVGQIGIKNISLSLISPVTKDPREEFQYKSLVVEIQAHGCGENLGSISTQSVPVIRKEQTAHGQQKITIDLLDDKLILLIKQTRQSFISARIQA</sequence>
<accession>A0A820NBQ9</accession>
<evidence type="ECO:0000313" key="2">
    <source>
        <dbReference type="Proteomes" id="UP000663881"/>
    </source>
</evidence>
<dbReference type="EMBL" id="CAJOAY010025779">
    <property type="protein sequence ID" value="CAF4385957.1"/>
    <property type="molecule type" value="Genomic_DNA"/>
</dbReference>
<dbReference type="AlphaFoldDB" id="A0A820NBQ9"/>
<feature type="non-terminal residue" evidence="1">
    <location>
        <position position="1"/>
    </location>
</feature>
<gene>
    <name evidence="1" type="ORF">OKA104_LOCUS50617</name>
</gene>